<protein>
    <submittedName>
        <fullName evidence="1">Uncharacterized protein</fullName>
    </submittedName>
</protein>
<organism evidence="1 2">
    <name type="scientific">Spiromyces aspiralis</name>
    <dbReference type="NCBI Taxonomy" id="68401"/>
    <lineage>
        <taxon>Eukaryota</taxon>
        <taxon>Fungi</taxon>
        <taxon>Fungi incertae sedis</taxon>
        <taxon>Zoopagomycota</taxon>
        <taxon>Kickxellomycotina</taxon>
        <taxon>Kickxellomycetes</taxon>
        <taxon>Kickxellales</taxon>
        <taxon>Kickxellaceae</taxon>
        <taxon>Spiromyces</taxon>
    </lineage>
</organism>
<keyword evidence="2" id="KW-1185">Reference proteome</keyword>
<gene>
    <name evidence="1" type="ORF">EV182_000830</name>
</gene>
<evidence type="ECO:0000313" key="2">
    <source>
        <dbReference type="Proteomes" id="UP001145114"/>
    </source>
</evidence>
<name>A0ACC1HIU8_9FUNG</name>
<comment type="caution">
    <text evidence="1">The sequence shown here is derived from an EMBL/GenBank/DDBJ whole genome shotgun (WGS) entry which is preliminary data.</text>
</comment>
<dbReference type="Proteomes" id="UP001145114">
    <property type="component" value="Unassembled WGS sequence"/>
</dbReference>
<dbReference type="EMBL" id="JAMZIH010005213">
    <property type="protein sequence ID" value="KAJ1675663.1"/>
    <property type="molecule type" value="Genomic_DNA"/>
</dbReference>
<reference evidence="1" key="1">
    <citation type="submission" date="2022-06" db="EMBL/GenBank/DDBJ databases">
        <title>Phylogenomic reconstructions and comparative analyses of Kickxellomycotina fungi.</title>
        <authorList>
            <person name="Reynolds N.K."/>
            <person name="Stajich J.E."/>
            <person name="Barry K."/>
            <person name="Grigoriev I.V."/>
            <person name="Crous P."/>
            <person name="Smith M.E."/>
        </authorList>
    </citation>
    <scope>NUCLEOTIDE SEQUENCE</scope>
    <source>
        <strain evidence="1">RSA 2271</strain>
    </source>
</reference>
<accession>A0ACC1HIU8</accession>
<proteinExistence type="predicted"/>
<evidence type="ECO:0000313" key="1">
    <source>
        <dbReference type="EMBL" id="KAJ1675663.1"/>
    </source>
</evidence>
<sequence length="116" mass="13666">MHVPYAETTPRGGTIRLPQFLQYLRNSNQHRRRHQQQQQHQHQHQQQQQPQLRKNVPNISPVRGMRVSQSVISSYQPRDHSHYSLRSVVSHARPGHLSSSDSVNKWLAEQRLSNMH</sequence>